<protein>
    <recommendedName>
        <fullName evidence="3">Isochorismatase-like domain-containing protein</fullName>
    </recommendedName>
</protein>
<gene>
    <name evidence="1" type="ORF">CCMP2556_LOCUS47592</name>
</gene>
<evidence type="ECO:0000313" key="1">
    <source>
        <dbReference type="EMBL" id="CAK9100848.1"/>
    </source>
</evidence>
<dbReference type="EMBL" id="CAXAMN010026139">
    <property type="protein sequence ID" value="CAK9100848.1"/>
    <property type="molecule type" value="Genomic_DNA"/>
</dbReference>
<organism evidence="1 2">
    <name type="scientific">Durusdinium trenchii</name>
    <dbReference type="NCBI Taxonomy" id="1381693"/>
    <lineage>
        <taxon>Eukaryota</taxon>
        <taxon>Sar</taxon>
        <taxon>Alveolata</taxon>
        <taxon>Dinophyceae</taxon>
        <taxon>Suessiales</taxon>
        <taxon>Symbiodiniaceae</taxon>
        <taxon>Durusdinium</taxon>
    </lineage>
</organism>
<sequence>MRRDQHPLLLPKWRKTQRHAEVHCLLQLPSLAEAMHKQMLIVEIADIGPSLGWAEPCSRGCLHLLKKYGVSKVFFTDGLGSLVQRDLPHCPELDFPCAHHEPETGKVTLEHPATF</sequence>
<comment type="caution">
    <text evidence="1">The sequence shown here is derived from an EMBL/GenBank/DDBJ whole genome shotgun (WGS) entry which is preliminary data.</text>
</comment>
<dbReference type="Proteomes" id="UP001642484">
    <property type="component" value="Unassembled WGS sequence"/>
</dbReference>
<keyword evidence="2" id="KW-1185">Reference proteome</keyword>
<reference evidence="1 2" key="1">
    <citation type="submission" date="2024-02" db="EMBL/GenBank/DDBJ databases">
        <authorList>
            <person name="Chen Y."/>
            <person name="Shah S."/>
            <person name="Dougan E. K."/>
            <person name="Thang M."/>
            <person name="Chan C."/>
        </authorList>
    </citation>
    <scope>NUCLEOTIDE SEQUENCE [LARGE SCALE GENOMIC DNA]</scope>
</reference>
<accession>A0ABP0RJN5</accession>
<name>A0ABP0RJN5_9DINO</name>
<evidence type="ECO:0000313" key="2">
    <source>
        <dbReference type="Proteomes" id="UP001642484"/>
    </source>
</evidence>
<evidence type="ECO:0008006" key="3">
    <source>
        <dbReference type="Google" id="ProtNLM"/>
    </source>
</evidence>
<proteinExistence type="predicted"/>